<proteinExistence type="predicted"/>
<dbReference type="Proteomes" id="UP000254069">
    <property type="component" value="Unassembled WGS sequence"/>
</dbReference>
<dbReference type="Pfam" id="PF18796">
    <property type="entry name" value="LPD1"/>
    <property type="match status" value="1"/>
</dbReference>
<dbReference type="AlphaFoldDB" id="A0A380BTN5"/>
<dbReference type="RefSeq" id="WP_115390645.1">
    <property type="nucleotide sequence ID" value="NZ_CP046378.1"/>
</dbReference>
<dbReference type="NCBIfam" id="NF041907">
    <property type="entry name" value="CLCA_X"/>
    <property type="match status" value="1"/>
</dbReference>
<evidence type="ECO:0000313" key="2">
    <source>
        <dbReference type="EMBL" id="SUJ05926.1"/>
    </source>
</evidence>
<dbReference type="InterPro" id="IPR041047">
    <property type="entry name" value="LPD1"/>
</dbReference>
<dbReference type="EMBL" id="UGYO01000002">
    <property type="protein sequence ID" value="SUJ05926.1"/>
    <property type="molecule type" value="Genomic_DNA"/>
</dbReference>
<name>A0A380BTN5_9GAMM</name>
<keyword evidence="3" id="KW-1185">Reference proteome</keyword>
<organism evidence="2 3">
    <name type="scientific">Shewanella algae</name>
    <dbReference type="NCBI Taxonomy" id="38313"/>
    <lineage>
        <taxon>Bacteria</taxon>
        <taxon>Pseudomonadati</taxon>
        <taxon>Pseudomonadota</taxon>
        <taxon>Gammaproteobacteria</taxon>
        <taxon>Alteromonadales</taxon>
        <taxon>Shewanellaceae</taxon>
        <taxon>Shewanella</taxon>
    </lineage>
</organism>
<evidence type="ECO:0000313" key="3">
    <source>
        <dbReference type="Proteomes" id="UP000254069"/>
    </source>
</evidence>
<evidence type="ECO:0000259" key="1">
    <source>
        <dbReference type="Pfam" id="PF18796"/>
    </source>
</evidence>
<accession>A0A380BTN5</accession>
<sequence length="289" mass="32117">MLTSRHYLREGPDYRFDEQVSFLDIKQQFGFANVRVGKWVSAEESRLAANLIFDSLADLAFILKLPPDAIGLRQTLNLDFGLGGQKGVQAHYAPHERILALAKNAGAGALAHEFWHAFDHYIAKAAFGIHSSVDQLACCNDSGLAYSVGSAIGFGSDLYLKDVELRPHPLNRHLAFLYQTVLISPDGLEPSDYVRRAIALDKHYGRCYFSLPTELMARAFEAAIESFTDIRNQYLVSGTTFSQLNDAGAYPDEAHRKVIFSALTNYFGMLGEALIRQSHRESNKKPNGS</sequence>
<feature type="domain" description="Large polyvalent protein-associated" evidence="1">
    <location>
        <begin position="200"/>
        <end position="274"/>
    </location>
</feature>
<protein>
    <recommendedName>
        <fullName evidence="1">Large polyvalent protein-associated domain-containing protein</fullName>
    </recommendedName>
</protein>
<reference evidence="2 3" key="1">
    <citation type="submission" date="2018-06" db="EMBL/GenBank/DDBJ databases">
        <authorList>
            <consortium name="Pathogen Informatics"/>
            <person name="Doyle S."/>
        </authorList>
    </citation>
    <scope>NUCLEOTIDE SEQUENCE [LARGE SCALE GENOMIC DNA]</scope>
    <source>
        <strain evidence="2 3">NCTC10738</strain>
    </source>
</reference>
<gene>
    <name evidence="2" type="ORF">NCTC10738_03841</name>
</gene>